<dbReference type="Proteomes" id="UP001222027">
    <property type="component" value="Unassembled WGS sequence"/>
</dbReference>
<feature type="region of interest" description="Disordered" evidence="1">
    <location>
        <begin position="1"/>
        <end position="22"/>
    </location>
</feature>
<sequence>MSDQGAARNVEGTASGDEDKEGETEMLWASRRFFVLVSSLISSSPEAWGLQFGDSFAVRRRTKTMNWGPVTFRFSD</sequence>
<name>A0AAV8Q8R5_ENSVE</name>
<gene>
    <name evidence="2" type="ORF">OPV22_025919</name>
</gene>
<evidence type="ECO:0000313" key="2">
    <source>
        <dbReference type="EMBL" id="KAJ8471576.1"/>
    </source>
</evidence>
<comment type="caution">
    <text evidence="2">The sequence shown here is derived from an EMBL/GenBank/DDBJ whole genome shotgun (WGS) entry which is preliminary data.</text>
</comment>
<dbReference type="EMBL" id="JAQQAF010000007">
    <property type="protein sequence ID" value="KAJ8471576.1"/>
    <property type="molecule type" value="Genomic_DNA"/>
</dbReference>
<evidence type="ECO:0000256" key="1">
    <source>
        <dbReference type="SAM" id="MobiDB-lite"/>
    </source>
</evidence>
<organism evidence="2 3">
    <name type="scientific">Ensete ventricosum</name>
    <name type="common">Abyssinian banana</name>
    <name type="synonym">Musa ensete</name>
    <dbReference type="NCBI Taxonomy" id="4639"/>
    <lineage>
        <taxon>Eukaryota</taxon>
        <taxon>Viridiplantae</taxon>
        <taxon>Streptophyta</taxon>
        <taxon>Embryophyta</taxon>
        <taxon>Tracheophyta</taxon>
        <taxon>Spermatophyta</taxon>
        <taxon>Magnoliopsida</taxon>
        <taxon>Liliopsida</taxon>
        <taxon>Zingiberales</taxon>
        <taxon>Musaceae</taxon>
        <taxon>Ensete</taxon>
    </lineage>
</organism>
<accession>A0AAV8Q8R5</accession>
<keyword evidence="3" id="KW-1185">Reference proteome</keyword>
<evidence type="ECO:0000313" key="3">
    <source>
        <dbReference type="Proteomes" id="UP001222027"/>
    </source>
</evidence>
<proteinExistence type="predicted"/>
<reference evidence="2 3" key="1">
    <citation type="submission" date="2022-12" db="EMBL/GenBank/DDBJ databases">
        <title>Chromosome-scale assembly of the Ensete ventricosum genome.</title>
        <authorList>
            <person name="Dussert Y."/>
            <person name="Stocks J."/>
            <person name="Wendawek A."/>
            <person name="Woldeyes F."/>
            <person name="Nichols R.A."/>
            <person name="Borrell J.S."/>
        </authorList>
    </citation>
    <scope>NUCLEOTIDE SEQUENCE [LARGE SCALE GENOMIC DNA]</scope>
    <source>
        <strain evidence="3">cv. Maze</strain>
        <tissue evidence="2">Seeds</tissue>
    </source>
</reference>
<protein>
    <submittedName>
        <fullName evidence="2">Uncharacterized protein</fullName>
    </submittedName>
</protein>
<dbReference type="AlphaFoldDB" id="A0AAV8Q8R5"/>